<keyword evidence="3" id="KW-0288">FMN</keyword>
<dbReference type="InterPro" id="IPR003382">
    <property type="entry name" value="Flavoprotein"/>
</dbReference>
<dbReference type="GO" id="GO:0071513">
    <property type="term" value="C:phosphopantothenoylcysteine decarboxylase complex"/>
    <property type="evidence" value="ECO:0000318"/>
    <property type="project" value="GO_Central"/>
</dbReference>
<evidence type="ECO:0000313" key="10">
    <source>
        <dbReference type="EMBL" id="ERN20648.1"/>
    </source>
</evidence>
<evidence type="ECO:0000313" key="11">
    <source>
        <dbReference type="Proteomes" id="UP000017836"/>
    </source>
</evidence>
<proteinExistence type="inferred from homology"/>
<dbReference type="STRING" id="13333.U5DJ67"/>
<dbReference type="EMBL" id="KI392058">
    <property type="protein sequence ID" value="ERN20648.1"/>
    <property type="molecule type" value="Genomic_DNA"/>
</dbReference>
<dbReference type="GO" id="GO:0015937">
    <property type="term" value="P:coenzyme A biosynthetic process"/>
    <property type="evidence" value="ECO:0000318"/>
    <property type="project" value="GO_Central"/>
</dbReference>
<dbReference type="HOGENOM" id="CLU_033319_3_2_1"/>
<evidence type="ECO:0000256" key="4">
    <source>
        <dbReference type="ARBA" id="ARBA00022793"/>
    </source>
</evidence>
<comment type="similarity">
    <text evidence="6">Belongs to the HFCD (homooligomeric flavin containing Cys decarboxylase) superfamily.</text>
</comment>
<keyword evidence="4" id="KW-0210">Decarboxylase</keyword>
<dbReference type="PANTHER" id="PTHR14359">
    <property type="entry name" value="HOMO-OLIGOMERIC FLAVIN CONTAINING CYS DECARBOXYLASE FAMILY"/>
    <property type="match status" value="1"/>
</dbReference>
<name>U5DJ67_AMBTC</name>
<organism evidence="10 11">
    <name type="scientific">Amborella trichopoda</name>
    <dbReference type="NCBI Taxonomy" id="13333"/>
    <lineage>
        <taxon>Eukaryota</taxon>
        <taxon>Viridiplantae</taxon>
        <taxon>Streptophyta</taxon>
        <taxon>Embryophyta</taxon>
        <taxon>Tracheophyta</taxon>
        <taxon>Spermatophyta</taxon>
        <taxon>Magnoliopsida</taxon>
        <taxon>Amborellales</taxon>
        <taxon>Amborellaceae</taxon>
        <taxon>Amborella</taxon>
    </lineage>
</organism>
<evidence type="ECO:0000259" key="9">
    <source>
        <dbReference type="Pfam" id="PF02441"/>
    </source>
</evidence>
<dbReference type="SUPFAM" id="SSF52507">
    <property type="entry name" value="Homo-oligomeric flavin-containing Cys decarboxylases, HFCD"/>
    <property type="match status" value="1"/>
</dbReference>
<evidence type="ECO:0000256" key="7">
    <source>
        <dbReference type="ARBA" id="ARBA00060685"/>
    </source>
</evidence>
<evidence type="ECO:0000256" key="3">
    <source>
        <dbReference type="ARBA" id="ARBA00022643"/>
    </source>
</evidence>
<evidence type="ECO:0000256" key="8">
    <source>
        <dbReference type="ARBA" id="ARBA00066422"/>
    </source>
</evidence>
<protein>
    <recommendedName>
        <fullName evidence="8">phosphopantothenoylcysteine decarboxylase</fullName>
        <ecNumber evidence="8">4.1.1.36</ecNumber>
    </recommendedName>
</protein>
<keyword evidence="3" id="KW-0285">Flavoprotein</keyword>
<dbReference type="InterPro" id="IPR036551">
    <property type="entry name" value="Flavin_trans-like"/>
</dbReference>
<dbReference type="Proteomes" id="UP000017836">
    <property type="component" value="Unassembled WGS sequence"/>
</dbReference>
<keyword evidence="2" id="KW-0341">Growth regulation</keyword>
<reference evidence="11" key="1">
    <citation type="journal article" date="2013" name="Science">
        <title>The Amborella genome and the evolution of flowering plants.</title>
        <authorList>
            <consortium name="Amborella Genome Project"/>
        </authorList>
    </citation>
    <scope>NUCLEOTIDE SEQUENCE [LARGE SCALE GENOMIC DNA]</scope>
</reference>
<accession>U5DJ67</accession>
<evidence type="ECO:0000256" key="1">
    <source>
        <dbReference type="ARBA" id="ARBA00001917"/>
    </source>
</evidence>
<evidence type="ECO:0000256" key="6">
    <source>
        <dbReference type="ARBA" id="ARBA00038350"/>
    </source>
</evidence>
<sequence length="191" mass="21199">MTSPGSSHRRHILLVACGNEYASKFDTLTLCFLDWAEVKAVATDNALQFLDKSTFPSSVDILTTEDDWFQWVMLGDDILHLELCKWADAVVIAPSSANTLGKIAKGLCDNLLTSVVRAWDYNKPLFVLPSMSISQWNNGFTQSHLDTLQRLRVKVIPPIHDLTDCTSAALNEPSAISDFVKNFLENQAPDA</sequence>
<gene>
    <name evidence="10" type="ORF">AMTR_s00070p00153810</name>
</gene>
<keyword evidence="11" id="KW-1185">Reference proteome</keyword>
<evidence type="ECO:0000256" key="2">
    <source>
        <dbReference type="ARBA" id="ARBA00022604"/>
    </source>
</evidence>
<dbReference type="EC" id="4.1.1.36" evidence="8"/>
<evidence type="ECO:0000256" key="5">
    <source>
        <dbReference type="ARBA" id="ARBA00022993"/>
    </source>
</evidence>
<feature type="domain" description="Flavoprotein" evidence="9">
    <location>
        <begin position="35"/>
        <end position="172"/>
    </location>
</feature>
<dbReference type="PANTHER" id="PTHR14359:SF6">
    <property type="entry name" value="PHOSPHOPANTOTHENOYLCYSTEINE DECARBOXYLASE"/>
    <property type="match status" value="1"/>
</dbReference>
<keyword evidence="4" id="KW-0456">Lyase</keyword>
<dbReference type="AlphaFoldDB" id="U5DJ67"/>
<dbReference type="GO" id="GO:0010181">
    <property type="term" value="F:FMN binding"/>
    <property type="evidence" value="ECO:0000318"/>
    <property type="project" value="GO_Central"/>
</dbReference>
<dbReference type="eggNOG" id="KOG0672">
    <property type="taxonomic scope" value="Eukaryota"/>
</dbReference>
<dbReference type="GO" id="GO:0004633">
    <property type="term" value="F:phosphopantothenoylcysteine decarboxylase activity"/>
    <property type="evidence" value="ECO:0000318"/>
    <property type="project" value="GO_Central"/>
</dbReference>
<dbReference type="KEGG" id="atr:18449070"/>
<dbReference type="Gene3D" id="3.40.50.1950">
    <property type="entry name" value="Flavin prenyltransferase-like"/>
    <property type="match status" value="1"/>
</dbReference>
<keyword evidence="5" id="KW-0173">Coenzyme A biosynthesis</keyword>
<comment type="cofactor">
    <cofactor evidence="1">
        <name>FMN</name>
        <dbReference type="ChEBI" id="CHEBI:58210"/>
    </cofactor>
</comment>
<dbReference type="Gramene" id="ERN20648">
    <property type="protein sequence ID" value="ERN20648"/>
    <property type="gene ID" value="AMTR_s00070p00153810"/>
</dbReference>
<comment type="pathway">
    <text evidence="7">Cofactor biosynthesis; coenzyme A biosynthesis; CoA from (R)-pantothenate: step 3/5.</text>
</comment>
<dbReference type="OrthoDB" id="1532798at2759"/>
<dbReference type="Pfam" id="PF02441">
    <property type="entry name" value="Flavoprotein"/>
    <property type="match status" value="1"/>
</dbReference>